<evidence type="ECO:0000313" key="1">
    <source>
        <dbReference type="EMBL" id="MFC3766331.1"/>
    </source>
</evidence>
<gene>
    <name evidence="1" type="ORF">ACFOUW_36265</name>
</gene>
<evidence type="ECO:0000313" key="2">
    <source>
        <dbReference type="Proteomes" id="UP001595699"/>
    </source>
</evidence>
<dbReference type="EMBL" id="JBHRZH010000051">
    <property type="protein sequence ID" value="MFC3766331.1"/>
    <property type="molecule type" value="Genomic_DNA"/>
</dbReference>
<sequence>MRVYLGTTLGGLAEAVKQGGFGPGPLGAHAVTPRLREWYVEGDIEELEYAALSEAAKASLRLLAADDKTPRRRVVVAADVEDSDVQQTADGPRSQATVARAITIQQIQAVHVDEEDATDTVDKAANAIQKADQGDEDAEFVVDEAEGYELLWFARQEIPDLLH</sequence>
<protein>
    <submittedName>
        <fullName evidence="1">DUF6912 family protein</fullName>
    </submittedName>
</protein>
<dbReference type="InterPro" id="IPR054206">
    <property type="entry name" value="DUF6912"/>
</dbReference>
<dbReference type="RefSeq" id="WP_205117949.1">
    <property type="nucleotide sequence ID" value="NZ_JAFBCM010000001.1"/>
</dbReference>
<dbReference type="Proteomes" id="UP001595699">
    <property type="component" value="Unassembled WGS sequence"/>
</dbReference>
<proteinExistence type="predicted"/>
<organism evidence="1 2">
    <name type="scientific">Tenggerimyces flavus</name>
    <dbReference type="NCBI Taxonomy" id="1708749"/>
    <lineage>
        <taxon>Bacteria</taxon>
        <taxon>Bacillati</taxon>
        <taxon>Actinomycetota</taxon>
        <taxon>Actinomycetes</taxon>
        <taxon>Propionibacteriales</taxon>
        <taxon>Nocardioidaceae</taxon>
        <taxon>Tenggerimyces</taxon>
    </lineage>
</organism>
<comment type="caution">
    <text evidence="1">The sequence shown here is derived from an EMBL/GenBank/DDBJ whole genome shotgun (WGS) entry which is preliminary data.</text>
</comment>
<name>A0ABV7YLV8_9ACTN</name>
<dbReference type="Pfam" id="PF21853">
    <property type="entry name" value="DUF6912"/>
    <property type="match status" value="1"/>
</dbReference>
<reference evidence="2" key="1">
    <citation type="journal article" date="2019" name="Int. J. Syst. Evol. Microbiol.">
        <title>The Global Catalogue of Microorganisms (GCM) 10K type strain sequencing project: providing services to taxonomists for standard genome sequencing and annotation.</title>
        <authorList>
            <consortium name="The Broad Institute Genomics Platform"/>
            <consortium name="The Broad Institute Genome Sequencing Center for Infectious Disease"/>
            <person name="Wu L."/>
            <person name="Ma J."/>
        </authorList>
    </citation>
    <scope>NUCLEOTIDE SEQUENCE [LARGE SCALE GENOMIC DNA]</scope>
    <source>
        <strain evidence="2">CGMCC 4.7241</strain>
    </source>
</reference>
<accession>A0ABV7YLV8</accession>
<keyword evidence="2" id="KW-1185">Reference proteome</keyword>